<dbReference type="OrthoDB" id="4286308at2"/>
<evidence type="ECO:0000313" key="1">
    <source>
        <dbReference type="EMBL" id="QES29178.1"/>
    </source>
</evidence>
<dbReference type="Pfam" id="PF24220">
    <property type="entry name" value="DUF7439"/>
    <property type="match status" value="1"/>
</dbReference>
<evidence type="ECO:0000313" key="2">
    <source>
        <dbReference type="Proteomes" id="UP000323046"/>
    </source>
</evidence>
<dbReference type="Proteomes" id="UP000323046">
    <property type="component" value="Chromosome"/>
</dbReference>
<dbReference type="RefSeq" id="WP_150171672.1">
    <property type="nucleotide sequence ID" value="NZ_CP029193.1"/>
</dbReference>
<sequence length="76" mass="7817">MSKMQMPGSKPISLVNLLPVRYRTRVGAVLAAVGVLVSIASIVYADSPEVAVIVQILTALGVVETGSPDPDPGDEG</sequence>
<reference evidence="1 2" key="1">
    <citation type="submission" date="2018-05" db="EMBL/GenBank/DDBJ databases">
        <title>Streptomyces venezuelae.</title>
        <authorList>
            <person name="Kim W."/>
            <person name="Lee N."/>
            <person name="Cho B.-K."/>
        </authorList>
    </citation>
    <scope>NUCLEOTIDE SEQUENCE [LARGE SCALE GENOMIC DNA]</scope>
    <source>
        <strain evidence="1 2">ATCC 14583</strain>
    </source>
</reference>
<dbReference type="AlphaFoldDB" id="A0A5P2BHI4"/>
<name>A0A5P2BHI4_STRVZ</name>
<organism evidence="1 2">
    <name type="scientific">Streptomyces venezuelae</name>
    <dbReference type="NCBI Taxonomy" id="54571"/>
    <lineage>
        <taxon>Bacteria</taxon>
        <taxon>Bacillati</taxon>
        <taxon>Actinomycetota</taxon>
        <taxon>Actinomycetes</taxon>
        <taxon>Kitasatosporales</taxon>
        <taxon>Streptomycetaceae</taxon>
        <taxon>Streptomyces</taxon>
    </lineage>
</organism>
<protein>
    <submittedName>
        <fullName evidence="1">Uncharacterized protein</fullName>
    </submittedName>
</protein>
<proteinExistence type="predicted"/>
<dbReference type="EMBL" id="CP029193">
    <property type="protein sequence ID" value="QES29178.1"/>
    <property type="molecule type" value="Genomic_DNA"/>
</dbReference>
<accession>A0A5P2BHI4</accession>
<dbReference type="InterPro" id="IPR055862">
    <property type="entry name" value="DUF7439"/>
</dbReference>
<gene>
    <name evidence="1" type="ORF">DEJ47_24530</name>
</gene>
<keyword evidence="2" id="KW-1185">Reference proteome</keyword>